<dbReference type="AlphaFoldDB" id="A0A4Y7T6M7"/>
<keyword evidence="2" id="KW-1185">Reference proteome</keyword>
<reference evidence="1 2" key="1">
    <citation type="journal article" date="2019" name="Nat. Ecol. Evol.">
        <title>Megaphylogeny resolves global patterns of mushroom evolution.</title>
        <authorList>
            <person name="Varga T."/>
            <person name="Krizsan K."/>
            <person name="Foldi C."/>
            <person name="Dima B."/>
            <person name="Sanchez-Garcia M."/>
            <person name="Sanchez-Ramirez S."/>
            <person name="Szollosi G.J."/>
            <person name="Szarkandi J.G."/>
            <person name="Papp V."/>
            <person name="Albert L."/>
            <person name="Andreopoulos W."/>
            <person name="Angelini C."/>
            <person name="Antonin V."/>
            <person name="Barry K.W."/>
            <person name="Bougher N.L."/>
            <person name="Buchanan P."/>
            <person name="Buyck B."/>
            <person name="Bense V."/>
            <person name="Catcheside P."/>
            <person name="Chovatia M."/>
            <person name="Cooper J."/>
            <person name="Damon W."/>
            <person name="Desjardin D."/>
            <person name="Finy P."/>
            <person name="Geml J."/>
            <person name="Haridas S."/>
            <person name="Hughes K."/>
            <person name="Justo A."/>
            <person name="Karasinski D."/>
            <person name="Kautmanova I."/>
            <person name="Kiss B."/>
            <person name="Kocsube S."/>
            <person name="Kotiranta H."/>
            <person name="LaButti K.M."/>
            <person name="Lechner B.E."/>
            <person name="Liimatainen K."/>
            <person name="Lipzen A."/>
            <person name="Lukacs Z."/>
            <person name="Mihaltcheva S."/>
            <person name="Morgado L.N."/>
            <person name="Niskanen T."/>
            <person name="Noordeloos M.E."/>
            <person name="Ohm R.A."/>
            <person name="Ortiz-Santana B."/>
            <person name="Ovrebo C."/>
            <person name="Racz N."/>
            <person name="Riley R."/>
            <person name="Savchenko A."/>
            <person name="Shiryaev A."/>
            <person name="Soop K."/>
            <person name="Spirin V."/>
            <person name="Szebenyi C."/>
            <person name="Tomsovsky M."/>
            <person name="Tulloss R.E."/>
            <person name="Uehling J."/>
            <person name="Grigoriev I.V."/>
            <person name="Vagvolgyi C."/>
            <person name="Papp T."/>
            <person name="Martin F.M."/>
            <person name="Miettinen O."/>
            <person name="Hibbett D.S."/>
            <person name="Nagy L.G."/>
        </authorList>
    </citation>
    <scope>NUCLEOTIDE SEQUENCE [LARGE SCALE GENOMIC DNA]</scope>
    <source>
        <strain evidence="1 2">FP101781</strain>
    </source>
</reference>
<gene>
    <name evidence="1" type="ORF">FA13DRAFT_1734176</name>
</gene>
<accession>A0A4Y7T6M7</accession>
<name>A0A4Y7T6M7_COPMI</name>
<protein>
    <submittedName>
        <fullName evidence="1">Uncharacterized protein</fullName>
    </submittedName>
</protein>
<sequence>MANVGLSILVLSTPQHAQSKPDHPGRPHKLYGLRQRYSNPPRLWGSIRGTCTLNPYSVPHLRRLEGRRRPRRNRASQCFLRIPISHKLQSPLVQESSSVKYGVTDRTCLPKTCL</sequence>
<evidence type="ECO:0000313" key="1">
    <source>
        <dbReference type="EMBL" id="TEB29833.1"/>
    </source>
</evidence>
<proteinExistence type="predicted"/>
<organism evidence="1 2">
    <name type="scientific">Coprinellus micaceus</name>
    <name type="common">Glistening ink-cap mushroom</name>
    <name type="synonym">Coprinus micaceus</name>
    <dbReference type="NCBI Taxonomy" id="71717"/>
    <lineage>
        <taxon>Eukaryota</taxon>
        <taxon>Fungi</taxon>
        <taxon>Dikarya</taxon>
        <taxon>Basidiomycota</taxon>
        <taxon>Agaricomycotina</taxon>
        <taxon>Agaricomycetes</taxon>
        <taxon>Agaricomycetidae</taxon>
        <taxon>Agaricales</taxon>
        <taxon>Agaricineae</taxon>
        <taxon>Psathyrellaceae</taxon>
        <taxon>Coprinellus</taxon>
    </lineage>
</organism>
<dbReference type="Proteomes" id="UP000298030">
    <property type="component" value="Unassembled WGS sequence"/>
</dbReference>
<evidence type="ECO:0000313" key="2">
    <source>
        <dbReference type="Proteomes" id="UP000298030"/>
    </source>
</evidence>
<dbReference type="EMBL" id="QPFP01000025">
    <property type="protein sequence ID" value="TEB29833.1"/>
    <property type="molecule type" value="Genomic_DNA"/>
</dbReference>
<comment type="caution">
    <text evidence="1">The sequence shown here is derived from an EMBL/GenBank/DDBJ whole genome shotgun (WGS) entry which is preliminary data.</text>
</comment>